<accession>A0AAV4URL1</accession>
<proteinExistence type="predicted"/>
<reference evidence="1 2" key="1">
    <citation type="submission" date="2021-06" db="EMBL/GenBank/DDBJ databases">
        <title>Caerostris extrusa draft genome.</title>
        <authorList>
            <person name="Kono N."/>
            <person name="Arakawa K."/>
        </authorList>
    </citation>
    <scope>NUCLEOTIDE SEQUENCE [LARGE SCALE GENOMIC DNA]</scope>
</reference>
<keyword evidence="2" id="KW-1185">Reference proteome</keyword>
<sequence length="95" mass="11211">MASFEVLVQIEFLHLQSGHGSDNELKQIIQNILRLKHEEGLWCEYLIWERSITRLLKNRIANRYLIGARVQRFLKCCDYKLAFRAPCLLGLPCHK</sequence>
<gene>
    <name evidence="1" type="ORF">CEXT_737141</name>
</gene>
<protein>
    <submittedName>
        <fullName evidence="1">Uncharacterized protein</fullName>
    </submittedName>
</protein>
<name>A0AAV4URL1_CAEEX</name>
<dbReference type="EMBL" id="BPLR01013268">
    <property type="protein sequence ID" value="GIY60030.1"/>
    <property type="molecule type" value="Genomic_DNA"/>
</dbReference>
<evidence type="ECO:0000313" key="1">
    <source>
        <dbReference type="EMBL" id="GIY60030.1"/>
    </source>
</evidence>
<organism evidence="1 2">
    <name type="scientific">Caerostris extrusa</name>
    <name type="common">Bark spider</name>
    <name type="synonym">Caerostris bankana</name>
    <dbReference type="NCBI Taxonomy" id="172846"/>
    <lineage>
        <taxon>Eukaryota</taxon>
        <taxon>Metazoa</taxon>
        <taxon>Ecdysozoa</taxon>
        <taxon>Arthropoda</taxon>
        <taxon>Chelicerata</taxon>
        <taxon>Arachnida</taxon>
        <taxon>Araneae</taxon>
        <taxon>Araneomorphae</taxon>
        <taxon>Entelegynae</taxon>
        <taxon>Araneoidea</taxon>
        <taxon>Araneidae</taxon>
        <taxon>Caerostris</taxon>
    </lineage>
</organism>
<dbReference type="AlphaFoldDB" id="A0AAV4URL1"/>
<evidence type="ECO:0000313" key="2">
    <source>
        <dbReference type="Proteomes" id="UP001054945"/>
    </source>
</evidence>
<comment type="caution">
    <text evidence="1">The sequence shown here is derived from an EMBL/GenBank/DDBJ whole genome shotgun (WGS) entry which is preliminary data.</text>
</comment>
<dbReference type="Proteomes" id="UP001054945">
    <property type="component" value="Unassembled WGS sequence"/>
</dbReference>